<comment type="caution">
    <text evidence="1">The sequence shown here is derived from an EMBL/GenBank/DDBJ whole genome shotgun (WGS) entry which is preliminary data.</text>
</comment>
<organism evidence="1 2">
    <name type="scientific">Bacillus cereus</name>
    <dbReference type="NCBI Taxonomy" id="1396"/>
    <lineage>
        <taxon>Bacteria</taxon>
        <taxon>Bacillati</taxon>
        <taxon>Bacillota</taxon>
        <taxon>Bacilli</taxon>
        <taxon>Bacillales</taxon>
        <taxon>Bacillaceae</taxon>
        <taxon>Bacillus</taxon>
        <taxon>Bacillus cereus group</taxon>
    </lineage>
</organism>
<accession>A0A9X6UCB0</accession>
<reference evidence="1 2" key="1">
    <citation type="submission" date="2017-09" db="EMBL/GenBank/DDBJ databases">
        <title>Large-scale bioinformatics analysis of Bacillus genomes uncovers conserved roles of natural products in bacterial physiology.</title>
        <authorList>
            <consortium name="Agbiome Team Llc"/>
            <person name="Bleich R.M."/>
            <person name="Kirk G.J."/>
            <person name="Santa Maria K.C."/>
            <person name="Allen S.E."/>
            <person name="Farag S."/>
            <person name="Shank E.A."/>
            <person name="Bowers A."/>
        </authorList>
    </citation>
    <scope>NUCLEOTIDE SEQUENCE [LARGE SCALE GENOMIC DNA]</scope>
    <source>
        <strain evidence="1 2">AFS027647</strain>
    </source>
</reference>
<name>A0A9X6UCB0_BACCE</name>
<dbReference type="AlphaFoldDB" id="A0A9X6UCB0"/>
<proteinExistence type="predicted"/>
<protein>
    <submittedName>
        <fullName evidence="1">Uncharacterized protein</fullName>
    </submittedName>
</protein>
<evidence type="ECO:0000313" key="1">
    <source>
        <dbReference type="EMBL" id="PEN97892.1"/>
    </source>
</evidence>
<dbReference type="EMBL" id="NUAN01000071">
    <property type="protein sequence ID" value="PEN97892.1"/>
    <property type="molecule type" value="Genomic_DNA"/>
</dbReference>
<dbReference type="RefSeq" id="WP_016084982.1">
    <property type="nucleotide sequence ID" value="NZ_NUAN01000071.1"/>
</dbReference>
<sequence length="83" mass="9972">MESYEKPMCDCGEELVFQVEEYVSATYKIKKDGRLSKKRKYEPTGTLVNWGRLYCQKCGNSYEYDYDLKGEEKLKYKRKELIF</sequence>
<evidence type="ECO:0000313" key="2">
    <source>
        <dbReference type="Proteomes" id="UP000220691"/>
    </source>
</evidence>
<dbReference type="Proteomes" id="UP000220691">
    <property type="component" value="Unassembled WGS sequence"/>
</dbReference>
<gene>
    <name evidence="1" type="ORF">CN553_12710</name>
</gene>